<dbReference type="STRING" id="1678840.ATC1_131536"/>
<evidence type="ECO:0000256" key="3">
    <source>
        <dbReference type="ARBA" id="ARBA00012643"/>
    </source>
</evidence>
<dbReference type="GO" id="GO:0008253">
    <property type="term" value="F:5'-nucleotidase activity"/>
    <property type="evidence" value="ECO:0007669"/>
    <property type="project" value="UniProtKB-EC"/>
</dbReference>
<evidence type="ECO:0000256" key="2">
    <source>
        <dbReference type="ARBA" id="ARBA00011062"/>
    </source>
</evidence>
<name>A0A0S7BY67_9CHLR</name>
<dbReference type="PATRIC" id="fig|1678840.3.peg.3018"/>
<dbReference type="PANTHER" id="PTHR30457:SF0">
    <property type="entry name" value="PHOSPHATASE, PUTATIVE (AFU_ORTHOLOGUE AFUA_4G01070)-RELATED"/>
    <property type="match status" value="1"/>
</dbReference>
<dbReference type="Gene3D" id="3.40.1210.10">
    <property type="entry name" value="Survival protein SurE-like phosphatase/nucleotidase"/>
    <property type="match status" value="1"/>
</dbReference>
<dbReference type="EC" id="3.1.3.5" evidence="3"/>
<dbReference type="SUPFAM" id="SSF64167">
    <property type="entry name" value="SurE-like"/>
    <property type="match status" value="1"/>
</dbReference>
<evidence type="ECO:0000256" key="1">
    <source>
        <dbReference type="ARBA" id="ARBA00000815"/>
    </source>
</evidence>
<dbReference type="GO" id="GO:0046872">
    <property type="term" value="F:metal ion binding"/>
    <property type="evidence" value="ECO:0007669"/>
    <property type="project" value="UniProtKB-KW"/>
</dbReference>
<feature type="domain" description="Survival protein SurE-like phosphatase/nucleotidase" evidence="6">
    <location>
        <begin position="6"/>
        <end position="200"/>
    </location>
</feature>
<evidence type="ECO:0000313" key="7">
    <source>
        <dbReference type="EMBL" id="GAP41544.1"/>
    </source>
</evidence>
<dbReference type="NCBIfam" id="TIGR00087">
    <property type="entry name" value="surE"/>
    <property type="match status" value="1"/>
</dbReference>
<dbReference type="InterPro" id="IPR002828">
    <property type="entry name" value="SurE-like_Pase/nucleotidase"/>
</dbReference>
<comment type="similarity">
    <text evidence="2">Belongs to the SurE nucleotidase family.</text>
</comment>
<keyword evidence="4" id="KW-0479">Metal-binding</keyword>
<dbReference type="Proteomes" id="UP000053370">
    <property type="component" value="Unassembled WGS sequence"/>
</dbReference>
<dbReference type="PANTHER" id="PTHR30457">
    <property type="entry name" value="5'-NUCLEOTIDASE SURE"/>
    <property type="match status" value="1"/>
</dbReference>
<keyword evidence="8" id="KW-1185">Reference proteome</keyword>
<evidence type="ECO:0000256" key="5">
    <source>
        <dbReference type="ARBA" id="ARBA00022801"/>
    </source>
</evidence>
<accession>A0A0S7BY67</accession>
<comment type="catalytic activity">
    <reaction evidence="1">
        <text>a ribonucleoside 5'-phosphate + H2O = a ribonucleoside + phosphate</text>
        <dbReference type="Rhea" id="RHEA:12484"/>
        <dbReference type="ChEBI" id="CHEBI:15377"/>
        <dbReference type="ChEBI" id="CHEBI:18254"/>
        <dbReference type="ChEBI" id="CHEBI:43474"/>
        <dbReference type="ChEBI" id="CHEBI:58043"/>
        <dbReference type="EC" id="3.1.3.5"/>
    </reaction>
</comment>
<evidence type="ECO:0000256" key="4">
    <source>
        <dbReference type="ARBA" id="ARBA00022723"/>
    </source>
</evidence>
<proteinExistence type="inferred from homology"/>
<reference evidence="7" key="1">
    <citation type="journal article" date="2015" name="Genome Announc.">
        <title>Draft Genome Sequence of Anaerolineae Strain TC1, a Novel Isolate from a Methanogenic Wastewater Treatment System.</title>
        <authorList>
            <person name="Matsuura N."/>
            <person name="Tourlousse D.M."/>
            <person name="Sun L."/>
            <person name="Toyonaga M."/>
            <person name="Kuroda K."/>
            <person name="Ohashi A."/>
            <person name="Cruz R."/>
            <person name="Yamaguchi T."/>
            <person name="Sekiguchi Y."/>
        </authorList>
    </citation>
    <scope>NUCLEOTIDE SEQUENCE [LARGE SCALE GENOMIC DNA]</scope>
    <source>
        <strain evidence="7">TC1</strain>
    </source>
</reference>
<dbReference type="AlphaFoldDB" id="A0A0S7BY67"/>
<gene>
    <name evidence="7" type="ORF">ATC1_131536</name>
</gene>
<dbReference type="RefSeq" id="WP_062282978.1">
    <property type="nucleotide sequence ID" value="NZ_DF968181.1"/>
</dbReference>
<evidence type="ECO:0000313" key="8">
    <source>
        <dbReference type="Proteomes" id="UP000053370"/>
    </source>
</evidence>
<evidence type="ECO:0000259" key="6">
    <source>
        <dbReference type="Pfam" id="PF01975"/>
    </source>
</evidence>
<organism evidence="7">
    <name type="scientific">Flexilinea flocculi</name>
    <dbReference type="NCBI Taxonomy" id="1678840"/>
    <lineage>
        <taxon>Bacteria</taxon>
        <taxon>Bacillati</taxon>
        <taxon>Chloroflexota</taxon>
        <taxon>Anaerolineae</taxon>
        <taxon>Anaerolineales</taxon>
        <taxon>Anaerolineaceae</taxon>
        <taxon>Flexilinea</taxon>
    </lineage>
</organism>
<dbReference type="Pfam" id="PF01975">
    <property type="entry name" value="SurE"/>
    <property type="match status" value="1"/>
</dbReference>
<sequence>MTDAQIVLTNDDGIDSPGLWAIAEKLALLGDLWIVAPNIQYSGAGRCYFRESEGIIQERENKVSVSNIRAFAVSGSPAQSVFHAIHEILPKTPDLIVSGINYGENLGNIVTSSGTIGAAIEAGGYGIKSVAISLEILPEVGYLNYSENVDFSAAAYFGHKFAWKILENGLPDGVDILKIDVPRTATTATPWRLTRVSRNSEMSKKVNRVSFDQPAHIDWFPCFNNDLIEHDSDIQAVCNESIVSVSPMTIDLTAKNDFSVIMSYLQ</sequence>
<dbReference type="EMBL" id="DF968181">
    <property type="protein sequence ID" value="GAP41544.1"/>
    <property type="molecule type" value="Genomic_DNA"/>
</dbReference>
<dbReference type="InterPro" id="IPR036523">
    <property type="entry name" value="SurE-like_sf"/>
</dbReference>
<dbReference type="InterPro" id="IPR030048">
    <property type="entry name" value="SurE"/>
</dbReference>
<keyword evidence="5" id="KW-0378">Hydrolase</keyword>
<protein>
    <recommendedName>
        <fullName evidence="3">5'-nucleotidase</fullName>
        <ecNumber evidence="3">3.1.3.5</ecNumber>
    </recommendedName>
</protein>